<evidence type="ECO:0000259" key="6">
    <source>
        <dbReference type="PROSITE" id="PS50181"/>
    </source>
</evidence>
<dbReference type="SUPFAM" id="SSF50952">
    <property type="entry name" value="Soluble quinoprotein glucose dehydrogenase"/>
    <property type="match status" value="1"/>
</dbReference>
<feature type="compositionally biased region" description="Polar residues" evidence="5">
    <location>
        <begin position="477"/>
        <end position="490"/>
    </location>
</feature>
<dbReference type="AlphaFoldDB" id="A0A316YFC6"/>
<evidence type="ECO:0000256" key="5">
    <source>
        <dbReference type="SAM" id="MobiDB-lite"/>
    </source>
</evidence>
<dbReference type="CDD" id="cd00200">
    <property type="entry name" value="WD40"/>
    <property type="match status" value="1"/>
</dbReference>
<feature type="region of interest" description="Disordered" evidence="5">
    <location>
        <begin position="1"/>
        <end position="20"/>
    </location>
</feature>
<dbReference type="SUPFAM" id="SSF50978">
    <property type="entry name" value="WD40 repeat-like"/>
    <property type="match status" value="1"/>
</dbReference>
<feature type="repeat" description="WD" evidence="4">
    <location>
        <begin position="1016"/>
        <end position="1055"/>
    </location>
</feature>
<gene>
    <name evidence="7" type="ORF">FA10DRAFT_269102</name>
</gene>
<dbReference type="InterPro" id="IPR036322">
    <property type="entry name" value="WD40_repeat_dom_sf"/>
</dbReference>
<feature type="compositionally biased region" description="Low complexity" evidence="5">
    <location>
        <begin position="200"/>
        <end position="215"/>
    </location>
</feature>
<feature type="compositionally biased region" description="Low complexity" evidence="5">
    <location>
        <begin position="879"/>
        <end position="888"/>
    </location>
</feature>
<evidence type="ECO:0000256" key="2">
    <source>
        <dbReference type="ARBA" id="ARBA00022737"/>
    </source>
</evidence>
<dbReference type="PANTHER" id="PTHR19872:SF9">
    <property type="entry name" value="UBIQUITIN-BINDING SDF UBIQUITIN LIGASE COMPLEX SUBUNIT"/>
    <property type="match status" value="1"/>
</dbReference>
<dbReference type="InterPro" id="IPR036047">
    <property type="entry name" value="F-box-like_dom_sf"/>
</dbReference>
<feature type="compositionally biased region" description="Low complexity" evidence="5">
    <location>
        <begin position="576"/>
        <end position="594"/>
    </location>
</feature>
<feature type="compositionally biased region" description="Basic and acidic residues" evidence="5">
    <location>
        <begin position="217"/>
        <end position="231"/>
    </location>
</feature>
<sequence>MVAAGHRAISPPTPAPSPQPELRFLRLAGSAAVDELSKDQSDNPQTQTLSKHLTDSFPHLDGRSRLAFLTHLIDYCTPRELAHLSSLISPRLKVDFLAALPIEVSLHIISFLDDPKTLARASAVSRFWRSLVNDEQTWKVMCLKYRYRDYAGRLITHHSPSLSSSAAAAAALGLDTPDQSFERATGRVDQRSRRRRRRSSASSTTSSATASTGTSIHSDEDVPHRNNEDGHGNGAAAAAIMSSTMSTLPCSNASIPKSVLERLLDSYMARGLDAPSALSELRTLHELFLSKRARQVDVEERRRQLHALQTGSSTGLLQAPLPRIEATSMSDEDRRFYEELEAAVTEGRTTLGLDQADTTTDEGSYRPSVSPLNEAGANSASSTATTTAAGWLSSTKTPKTPSAPRIGGEDRPPPLGSVSSPRSNAAPSSIISPTGRLGNVTSGLLHSLWDRGAPRTMTKQDDGDDDESMDVDDETGVDSSFATAHSSVEAQYSHGGHQHQQPLSQHHGGAKRAGKARAHQESSGGGSSNSNSSNSSSGGGGSRGAGESRSLPMRSSRRNRPRNLQTSSSLRSHVASPGQQLEGSSSSSTPTLDSLGIGRPSTGLYSGQRQARAVTLAESHLMESSSSSMDLDAFGFTLAASTGPSGASKRAASATYARPYGPSSTSTINRRRGTPRKPFSYKTHFKLAYMTENNWLRGGRLLTQHVSSDAAADAGSVVTSLSIDDEWIVVGMANAKIHVFDVRTGLFVRTLEGHSSGIWCLSLISACKPRQPLAQPQAPQSPTSNGGAHGGGGGASSTAAHEGPSTGSVSSPCNSQRPLYNPTPDLNLIHHDPRPTASAFSPEVAFVSLPDSLPQDETHGMPRSRSTLGLETDSKRQQHSSSSSQSFSMHLGRGTGDFDSSPPNFTNWDQEQNSGDDAKPKTNKSRGAGLGSNFGSPCGSVSGFGNEGAIVVSGGCDRDVRVWDLTTGKCLHVLRGHNSTVRCLRVLEGRPLAISGSRDSTVRVWNIETGQLVHLLSGHLHSVRCLDVAGNKVVSASYDATCRIWDIDTGECLHVLRGHYHQIYAIAFDGVHVATGSLDSTARVWNAETGECLVVFQGHTSLVGQLQLSDNILITGGSDGKIMVFSLDTFTTVHQLLAHENSVTCLQFDDRFIVTGGNDGRVKLWDFRTGEFIRELSEPGEQVWKVSFRDDKCVVLCRRNDRTAMDVISFRPIEEPSS</sequence>
<dbReference type="Pfam" id="PF00400">
    <property type="entry name" value="WD40"/>
    <property type="match status" value="6"/>
</dbReference>
<feature type="compositionally biased region" description="Low complexity" evidence="5">
    <location>
        <begin position="377"/>
        <end position="395"/>
    </location>
</feature>
<feature type="compositionally biased region" description="Basic and acidic residues" evidence="5">
    <location>
        <begin position="180"/>
        <end position="191"/>
    </location>
</feature>
<dbReference type="PROSITE" id="PS50294">
    <property type="entry name" value="WD_REPEATS_REGION"/>
    <property type="match status" value="4"/>
</dbReference>
<feature type="region of interest" description="Disordered" evidence="5">
    <location>
        <begin position="850"/>
        <end position="930"/>
    </location>
</feature>
<accession>A0A316YFC6</accession>
<feature type="repeat" description="WD" evidence="4">
    <location>
        <begin position="974"/>
        <end position="1015"/>
    </location>
</feature>
<keyword evidence="1 4" id="KW-0853">WD repeat</keyword>
<evidence type="ECO:0000313" key="8">
    <source>
        <dbReference type="Proteomes" id="UP000245768"/>
    </source>
</evidence>
<feature type="compositionally biased region" description="Polar residues" evidence="5">
    <location>
        <begin position="901"/>
        <end position="915"/>
    </location>
</feature>
<feature type="compositionally biased region" description="Basic and acidic residues" evidence="5">
    <location>
        <begin position="451"/>
        <end position="461"/>
    </location>
</feature>
<dbReference type="PROSITE" id="PS00678">
    <property type="entry name" value="WD_REPEATS_1"/>
    <property type="match status" value="5"/>
</dbReference>
<dbReference type="Pfam" id="PF12937">
    <property type="entry name" value="F-box-like"/>
    <property type="match status" value="1"/>
</dbReference>
<dbReference type="InterPro" id="IPR020472">
    <property type="entry name" value="WD40_PAC1"/>
</dbReference>
<dbReference type="GeneID" id="37044534"/>
<dbReference type="InterPro" id="IPR011041">
    <property type="entry name" value="Quinoprot_gluc/sorb_DH_b-prop"/>
</dbReference>
<keyword evidence="8" id="KW-1185">Reference proteome</keyword>
<dbReference type="SMART" id="SM00256">
    <property type="entry name" value="FBOX"/>
    <property type="match status" value="1"/>
</dbReference>
<dbReference type="InterPro" id="IPR001810">
    <property type="entry name" value="F-box_dom"/>
</dbReference>
<feature type="region of interest" description="Disordered" evidence="5">
    <location>
        <begin position="451"/>
        <end position="606"/>
    </location>
</feature>
<feature type="repeat" description="WD" evidence="4">
    <location>
        <begin position="1096"/>
        <end position="1135"/>
    </location>
</feature>
<dbReference type="EMBL" id="KZ819639">
    <property type="protein sequence ID" value="PWN87821.1"/>
    <property type="molecule type" value="Genomic_DNA"/>
</dbReference>
<dbReference type="SMART" id="SM00320">
    <property type="entry name" value="WD40"/>
    <property type="match status" value="6"/>
</dbReference>
<dbReference type="STRING" id="215250.A0A316YFC6"/>
<feature type="region of interest" description="Disordered" evidence="5">
    <location>
        <begin position="642"/>
        <end position="675"/>
    </location>
</feature>
<feature type="region of interest" description="Disordered" evidence="5">
    <location>
        <begin position="347"/>
        <end position="438"/>
    </location>
</feature>
<keyword evidence="2" id="KW-0677">Repeat</keyword>
<feature type="repeat" description="WD" evidence="4">
    <location>
        <begin position="1056"/>
        <end position="1095"/>
    </location>
</feature>
<dbReference type="OrthoDB" id="190105at2759"/>
<proteinExistence type="predicted"/>
<dbReference type="InParanoid" id="A0A316YFC6"/>
<feature type="compositionally biased region" description="Acidic residues" evidence="5">
    <location>
        <begin position="462"/>
        <end position="476"/>
    </location>
</feature>
<keyword evidence="3" id="KW-0833">Ubl conjugation pathway</keyword>
<dbReference type="Gene3D" id="1.20.1280.50">
    <property type="match status" value="1"/>
</dbReference>
<organism evidence="7 8">
    <name type="scientific">Acaromyces ingoldii</name>
    <dbReference type="NCBI Taxonomy" id="215250"/>
    <lineage>
        <taxon>Eukaryota</taxon>
        <taxon>Fungi</taxon>
        <taxon>Dikarya</taxon>
        <taxon>Basidiomycota</taxon>
        <taxon>Ustilaginomycotina</taxon>
        <taxon>Exobasidiomycetes</taxon>
        <taxon>Exobasidiales</taxon>
        <taxon>Cryptobasidiaceae</taxon>
        <taxon>Acaromyces</taxon>
    </lineage>
</organism>
<dbReference type="PANTHER" id="PTHR19872">
    <property type="entry name" value="UBIQUITIN LIGASE SPECIFICITY FACTOR/HREP PROTEIN"/>
    <property type="match status" value="1"/>
</dbReference>
<dbReference type="Proteomes" id="UP000245768">
    <property type="component" value="Unassembled WGS sequence"/>
</dbReference>
<feature type="domain" description="F-box" evidence="6">
    <location>
        <begin position="94"/>
        <end position="141"/>
    </location>
</feature>
<feature type="compositionally biased region" description="Low complexity" evidence="5">
    <location>
        <begin position="545"/>
        <end position="554"/>
    </location>
</feature>
<evidence type="ECO:0000313" key="7">
    <source>
        <dbReference type="EMBL" id="PWN87821.1"/>
    </source>
</evidence>
<feature type="repeat" description="WD" evidence="4">
    <location>
        <begin position="944"/>
        <end position="973"/>
    </location>
</feature>
<feature type="compositionally biased region" description="Low complexity" evidence="5">
    <location>
        <begin position="772"/>
        <end position="782"/>
    </location>
</feature>
<dbReference type="PROSITE" id="PS50082">
    <property type="entry name" value="WD_REPEATS_2"/>
    <property type="match status" value="6"/>
</dbReference>
<dbReference type="PRINTS" id="PR00320">
    <property type="entry name" value="GPROTEINBRPT"/>
</dbReference>
<evidence type="ECO:0000256" key="1">
    <source>
        <dbReference type="ARBA" id="ARBA00022574"/>
    </source>
</evidence>
<feature type="region of interest" description="Disordered" evidence="5">
    <location>
        <begin position="180"/>
        <end position="234"/>
    </location>
</feature>
<feature type="region of interest" description="Disordered" evidence="5">
    <location>
        <begin position="35"/>
        <end position="54"/>
    </location>
</feature>
<dbReference type="RefSeq" id="XP_025375019.1">
    <property type="nucleotide sequence ID" value="XM_025522618.1"/>
</dbReference>
<evidence type="ECO:0000256" key="3">
    <source>
        <dbReference type="ARBA" id="ARBA00022786"/>
    </source>
</evidence>
<feature type="compositionally biased region" description="Polar residues" evidence="5">
    <location>
        <begin position="42"/>
        <end position="51"/>
    </location>
</feature>
<name>A0A316YFC6_9BASI</name>
<feature type="compositionally biased region" description="Polar residues" evidence="5">
    <location>
        <begin position="805"/>
        <end position="818"/>
    </location>
</feature>
<dbReference type="InterPro" id="IPR051075">
    <property type="entry name" value="SCF_subunit_WD-repeat"/>
</dbReference>
<dbReference type="InterPro" id="IPR015943">
    <property type="entry name" value="WD40/YVTN_repeat-like_dom_sf"/>
</dbReference>
<feature type="compositionally biased region" description="Basic residues" evidence="5">
    <location>
        <begin position="508"/>
        <end position="517"/>
    </location>
</feature>
<feature type="compositionally biased region" description="Polar residues" evidence="5">
    <location>
        <begin position="417"/>
        <end position="432"/>
    </location>
</feature>
<protein>
    <submittedName>
        <fullName evidence="7">WD40 repeat-like protein</fullName>
    </submittedName>
</protein>
<feature type="region of interest" description="Disordered" evidence="5">
    <location>
        <begin position="772"/>
        <end position="837"/>
    </location>
</feature>
<dbReference type="InterPro" id="IPR001680">
    <property type="entry name" value="WD40_rpt"/>
</dbReference>
<dbReference type="InterPro" id="IPR019775">
    <property type="entry name" value="WD40_repeat_CS"/>
</dbReference>
<dbReference type="SUPFAM" id="SSF81383">
    <property type="entry name" value="F-box domain"/>
    <property type="match status" value="1"/>
</dbReference>
<evidence type="ECO:0000256" key="4">
    <source>
        <dbReference type="PROSITE-ProRule" id="PRU00221"/>
    </source>
</evidence>
<reference evidence="7" key="1">
    <citation type="journal article" date="2018" name="Mol. Biol. Evol.">
        <title>Broad Genomic Sampling Reveals a Smut Pathogenic Ancestry of the Fungal Clade Ustilaginomycotina.</title>
        <authorList>
            <person name="Kijpornyongpan T."/>
            <person name="Mondo S.J."/>
            <person name="Barry K."/>
            <person name="Sandor L."/>
            <person name="Lee J."/>
            <person name="Lipzen A."/>
            <person name="Pangilinan J."/>
            <person name="LaButti K."/>
            <person name="Hainaut M."/>
            <person name="Henrissat B."/>
            <person name="Grigoriev I.V."/>
            <person name="Spatafora J.W."/>
            <person name="Aime M.C."/>
        </authorList>
    </citation>
    <scope>NUCLEOTIDE SEQUENCE [LARGE SCALE GENOMIC DNA]</scope>
    <source>
        <strain evidence="7">MCA 4198</strain>
    </source>
</reference>
<feature type="repeat" description="WD" evidence="4">
    <location>
        <begin position="1136"/>
        <end position="1175"/>
    </location>
</feature>
<dbReference type="Gene3D" id="2.130.10.10">
    <property type="entry name" value="YVTN repeat-like/Quinoprotein amine dehydrogenase"/>
    <property type="match status" value="2"/>
</dbReference>
<dbReference type="PROSITE" id="PS50181">
    <property type="entry name" value="FBOX"/>
    <property type="match status" value="1"/>
</dbReference>